<dbReference type="Proteomes" id="UP001299220">
    <property type="component" value="Unassembled WGS sequence"/>
</dbReference>
<dbReference type="Pfam" id="PF06686">
    <property type="entry name" value="SpoIIIAC"/>
    <property type="match status" value="2"/>
</dbReference>
<keyword evidence="3" id="KW-1185">Reference proteome</keyword>
<keyword evidence="1" id="KW-0812">Transmembrane</keyword>
<sequence>MNSVLAVSAVAIFAAVCGALIQKSNREIALLFSTAAAVLVFLYVLPQMSELSVLIGDLSEAADMADILRTLLKALGIVLIGRIAIGVCRDAGESALASGVEFAVKAAVLLAALPLFQSLLGMIREVLTL</sequence>
<feature type="transmembrane region" description="Helical" evidence="1">
    <location>
        <begin position="28"/>
        <end position="46"/>
    </location>
</feature>
<evidence type="ECO:0000313" key="2">
    <source>
        <dbReference type="EMBL" id="MCF2651688.1"/>
    </source>
</evidence>
<comment type="caution">
    <text evidence="2">The sequence shown here is derived from an EMBL/GenBank/DDBJ whole genome shotgun (WGS) entry which is preliminary data.</text>
</comment>
<evidence type="ECO:0000256" key="1">
    <source>
        <dbReference type="SAM" id="Phobius"/>
    </source>
</evidence>
<dbReference type="InterPro" id="IPR025664">
    <property type="entry name" value="Spore_III_AC/AD"/>
</dbReference>
<reference evidence="2 3" key="1">
    <citation type="submission" date="2020-12" db="EMBL/GenBank/DDBJ databases">
        <title>Whole genome sequences of gut porcine anaerobes.</title>
        <authorList>
            <person name="Kubasova T."/>
            <person name="Jahodarova E."/>
            <person name="Rychlik I."/>
        </authorList>
    </citation>
    <scope>NUCLEOTIDE SEQUENCE [LARGE SCALE GENOMIC DNA]</scope>
    <source>
        <strain evidence="2 3">An867</strain>
    </source>
</reference>
<feature type="transmembrane region" description="Helical" evidence="1">
    <location>
        <begin position="102"/>
        <end position="123"/>
    </location>
</feature>
<evidence type="ECO:0000313" key="3">
    <source>
        <dbReference type="Proteomes" id="UP001299220"/>
    </source>
</evidence>
<organism evidence="2 3">
    <name type="scientific">Anaeromassilibacillus senegalensis</name>
    <dbReference type="NCBI Taxonomy" id="1673717"/>
    <lineage>
        <taxon>Bacteria</taxon>
        <taxon>Bacillati</taxon>
        <taxon>Bacillota</taxon>
        <taxon>Clostridia</taxon>
        <taxon>Eubacteriales</taxon>
        <taxon>Acutalibacteraceae</taxon>
        <taxon>Anaeromassilibacillus</taxon>
    </lineage>
</organism>
<dbReference type="EMBL" id="JAFBIT010000001">
    <property type="protein sequence ID" value="MCF2651688.1"/>
    <property type="molecule type" value="Genomic_DNA"/>
</dbReference>
<keyword evidence="1" id="KW-0472">Membrane</keyword>
<accession>A0ABS9CKL6</accession>
<name>A0ABS9CKL6_9FIRM</name>
<protein>
    <recommendedName>
        <fullName evidence="4">Stage III sporulation protein AD</fullName>
    </recommendedName>
</protein>
<keyword evidence="1" id="KW-1133">Transmembrane helix</keyword>
<feature type="transmembrane region" description="Helical" evidence="1">
    <location>
        <begin position="67"/>
        <end position="87"/>
    </location>
</feature>
<proteinExistence type="predicted"/>
<gene>
    <name evidence="2" type="ORF">JQM67_03650</name>
</gene>
<dbReference type="RefSeq" id="WP_235322695.1">
    <property type="nucleotide sequence ID" value="NZ_JAFBIT010000001.1"/>
</dbReference>
<evidence type="ECO:0008006" key="4">
    <source>
        <dbReference type="Google" id="ProtNLM"/>
    </source>
</evidence>